<keyword evidence="5 10" id="KW-0812">Transmembrane</keyword>
<accession>A0AAN6J8S7</accession>
<dbReference type="SUPFAM" id="SSF53448">
    <property type="entry name" value="Nucleotide-diphospho-sugar transferases"/>
    <property type="match status" value="1"/>
</dbReference>
<gene>
    <name evidence="11" type="ORF">LTR82_007984</name>
</gene>
<dbReference type="InterPro" id="IPR022751">
    <property type="entry name" value="Alpha_mannosyltransferase"/>
</dbReference>
<dbReference type="GO" id="GO:0000139">
    <property type="term" value="C:Golgi membrane"/>
    <property type="evidence" value="ECO:0007669"/>
    <property type="project" value="UniProtKB-SubCell"/>
</dbReference>
<dbReference type="PANTHER" id="PTHR31646:SF1">
    <property type="entry name" value="ALPHA-1,2-MANNOSYLTRANSFERASE MNN2"/>
    <property type="match status" value="1"/>
</dbReference>
<organism evidence="11 12">
    <name type="scientific">Friedmanniomyces endolithicus</name>
    <dbReference type="NCBI Taxonomy" id="329885"/>
    <lineage>
        <taxon>Eukaryota</taxon>
        <taxon>Fungi</taxon>
        <taxon>Dikarya</taxon>
        <taxon>Ascomycota</taxon>
        <taxon>Pezizomycotina</taxon>
        <taxon>Dothideomycetes</taxon>
        <taxon>Dothideomycetidae</taxon>
        <taxon>Mycosphaerellales</taxon>
        <taxon>Teratosphaeriaceae</taxon>
        <taxon>Friedmanniomyces</taxon>
    </lineage>
</organism>
<evidence type="ECO:0000256" key="5">
    <source>
        <dbReference type="ARBA" id="ARBA00022692"/>
    </source>
</evidence>
<dbReference type="GO" id="GO:0000026">
    <property type="term" value="F:alpha-1,2-mannosyltransferase activity"/>
    <property type="evidence" value="ECO:0007669"/>
    <property type="project" value="TreeGrafter"/>
</dbReference>
<evidence type="ECO:0000313" key="12">
    <source>
        <dbReference type="Proteomes" id="UP001168146"/>
    </source>
</evidence>
<comment type="similarity">
    <text evidence="3">Belongs to the MNN1/MNT family.</text>
</comment>
<comment type="pathway">
    <text evidence="2">Protein modification; protein glycosylation.</text>
</comment>
<comment type="caution">
    <text evidence="11">The sequence shown here is derived from an EMBL/GenBank/DDBJ whole genome shotgun (WGS) entry which is preliminary data.</text>
</comment>
<evidence type="ECO:0000256" key="9">
    <source>
        <dbReference type="ARBA" id="ARBA00023136"/>
    </source>
</evidence>
<keyword evidence="8" id="KW-0333">Golgi apparatus</keyword>
<dbReference type="AlphaFoldDB" id="A0AAN6J8S7"/>
<evidence type="ECO:0000256" key="7">
    <source>
        <dbReference type="ARBA" id="ARBA00022989"/>
    </source>
</evidence>
<dbReference type="InterPro" id="IPR029044">
    <property type="entry name" value="Nucleotide-diphossugar_trans"/>
</dbReference>
<dbReference type="PANTHER" id="PTHR31646">
    <property type="entry name" value="ALPHA-1,2-MANNOSYLTRANSFERASE MNN2"/>
    <property type="match status" value="1"/>
</dbReference>
<feature type="transmembrane region" description="Helical" evidence="10">
    <location>
        <begin position="54"/>
        <end position="72"/>
    </location>
</feature>
<keyword evidence="4" id="KW-0808">Transferase</keyword>
<dbReference type="EMBL" id="JASUXU010000022">
    <property type="protein sequence ID" value="KAK0321067.1"/>
    <property type="molecule type" value="Genomic_DNA"/>
</dbReference>
<evidence type="ECO:0000313" key="11">
    <source>
        <dbReference type="EMBL" id="KAK0321067.1"/>
    </source>
</evidence>
<evidence type="ECO:0000256" key="4">
    <source>
        <dbReference type="ARBA" id="ARBA00022679"/>
    </source>
</evidence>
<comment type="subcellular location">
    <subcellularLocation>
        <location evidence="1">Golgi apparatus membrane</location>
        <topology evidence="1">Single-pass type II membrane protein</topology>
    </subcellularLocation>
</comment>
<dbReference type="GO" id="GO:0046354">
    <property type="term" value="P:mannan biosynthetic process"/>
    <property type="evidence" value="ECO:0007669"/>
    <property type="project" value="TreeGrafter"/>
</dbReference>
<dbReference type="Pfam" id="PF11051">
    <property type="entry name" value="Mannosyl_trans3"/>
    <property type="match status" value="1"/>
</dbReference>
<evidence type="ECO:0000256" key="3">
    <source>
        <dbReference type="ARBA" id="ARBA00009105"/>
    </source>
</evidence>
<keyword evidence="7 10" id="KW-1133">Transmembrane helix</keyword>
<evidence type="ECO:0000256" key="1">
    <source>
        <dbReference type="ARBA" id="ARBA00004323"/>
    </source>
</evidence>
<name>A0AAN6J8S7_9PEZI</name>
<evidence type="ECO:0000256" key="6">
    <source>
        <dbReference type="ARBA" id="ARBA00022968"/>
    </source>
</evidence>
<protein>
    <submittedName>
        <fullName evidence="11">Uncharacterized protein</fullName>
    </submittedName>
</protein>
<sequence length="569" mass="64650">MESYQDAPFLGLPIRSRSSRAALVKDWLLRGCHAVGQVLIRLRVPARLLLTRRYLSSALGYLFFIVILSLSFHRLGISPLACLSSDERICRSVRLNPHKIKAPLDANIATITSFWPALKSALEAGGRGLPVLKRPPFQTAPPTEDLIRERTNLLTLEEATRVRDIHAAFIRNLPVYPRKTFQGRGIVMLAGGHYSEYAVTALGVLRESGSTLPVEVWLRDEREEKHEWCDEIKHEGMACRRLSDYMDTDILAIADGKEMKVFTMLFSSFEEIIFIDADNMALQPPELLFESEAYKSTGVLLWNDYWPYDSVDWLDYIVSVSDNASQALWNQTTYESGQIVWNKRRHWDALLLATYYNYHGPDLYYTLLNFGYAGWGDKDTFPLALRALNKPFSTVQAQPRDVWVNGQVGERRAGMLQMGPGSGDGKPTAFFLHATTIKWSQRDFVCDGCLPIWHTEALNVAFRSRWEDADAELHGQLRSNLRILDVDMLQYMPTIDANSLITPGNNSRAVGTPLDAEVRIWRAVEYAACRSRAWRHGRTCEVARRYMMSTFGFTILHASGKVRNLTTCN</sequence>
<evidence type="ECO:0000256" key="8">
    <source>
        <dbReference type="ARBA" id="ARBA00023034"/>
    </source>
</evidence>
<keyword evidence="6" id="KW-0735">Signal-anchor</keyword>
<evidence type="ECO:0000256" key="2">
    <source>
        <dbReference type="ARBA" id="ARBA00004922"/>
    </source>
</evidence>
<evidence type="ECO:0000256" key="10">
    <source>
        <dbReference type="SAM" id="Phobius"/>
    </source>
</evidence>
<keyword evidence="9 10" id="KW-0472">Membrane</keyword>
<dbReference type="Proteomes" id="UP001168146">
    <property type="component" value="Unassembled WGS sequence"/>
</dbReference>
<proteinExistence type="inferred from homology"/>
<reference evidence="11" key="1">
    <citation type="submission" date="2021-12" db="EMBL/GenBank/DDBJ databases">
        <title>Black yeast isolated from Biological Soil Crust.</title>
        <authorList>
            <person name="Kurbessoian T."/>
        </authorList>
    </citation>
    <scope>NUCLEOTIDE SEQUENCE</scope>
    <source>
        <strain evidence="11">CCFEE 5208</strain>
    </source>
</reference>